<dbReference type="Proteomes" id="UP001324634">
    <property type="component" value="Chromosome"/>
</dbReference>
<dbReference type="GO" id="GO:0005829">
    <property type="term" value="C:cytosol"/>
    <property type="evidence" value="ECO:0007669"/>
    <property type="project" value="TreeGrafter"/>
</dbReference>
<evidence type="ECO:0000259" key="1">
    <source>
        <dbReference type="PROSITE" id="PS50042"/>
    </source>
</evidence>
<dbReference type="PRINTS" id="PR00103">
    <property type="entry name" value="CAMPKINASE"/>
</dbReference>
<dbReference type="InterPro" id="IPR014710">
    <property type="entry name" value="RmlC-like_jellyroll"/>
</dbReference>
<dbReference type="InterPro" id="IPR018490">
    <property type="entry name" value="cNMP-bd_dom_sf"/>
</dbReference>
<dbReference type="EMBL" id="CP139487">
    <property type="protein sequence ID" value="WPU65302.1"/>
    <property type="molecule type" value="Genomic_DNA"/>
</dbReference>
<dbReference type="Gene3D" id="2.60.120.10">
    <property type="entry name" value="Jelly Rolls"/>
    <property type="match status" value="1"/>
</dbReference>
<dbReference type="SMART" id="SM00100">
    <property type="entry name" value="cNMP"/>
    <property type="match status" value="1"/>
</dbReference>
<accession>A0AAX4HPT6</accession>
<dbReference type="PROSITE" id="PS00889">
    <property type="entry name" value="CNMP_BINDING_2"/>
    <property type="match status" value="1"/>
</dbReference>
<dbReference type="Pfam" id="PF00027">
    <property type="entry name" value="cNMP_binding"/>
    <property type="match status" value="1"/>
</dbReference>
<dbReference type="PROSITE" id="PS50042">
    <property type="entry name" value="CNMP_BINDING_3"/>
    <property type="match status" value="1"/>
</dbReference>
<reference evidence="2 3" key="1">
    <citation type="submission" date="2023-11" db="EMBL/GenBank/DDBJ databases">
        <title>Peredibacter starrii A3.12.</title>
        <authorList>
            <person name="Mitchell R.J."/>
        </authorList>
    </citation>
    <scope>NUCLEOTIDE SEQUENCE [LARGE SCALE GENOMIC DNA]</scope>
    <source>
        <strain evidence="2 3">A3.12</strain>
    </source>
</reference>
<organism evidence="2 3">
    <name type="scientific">Peredibacter starrii</name>
    <dbReference type="NCBI Taxonomy" id="28202"/>
    <lineage>
        <taxon>Bacteria</taxon>
        <taxon>Pseudomonadati</taxon>
        <taxon>Bdellovibrionota</taxon>
        <taxon>Bacteriovoracia</taxon>
        <taxon>Bacteriovoracales</taxon>
        <taxon>Bacteriovoracaceae</taxon>
        <taxon>Peredibacter</taxon>
    </lineage>
</organism>
<dbReference type="PANTHER" id="PTHR11635:SF152">
    <property type="entry name" value="CAMP-DEPENDENT PROTEIN KINASE TYPE I REGULATORY SUBUNIT-RELATED"/>
    <property type="match status" value="1"/>
</dbReference>
<dbReference type="SUPFAM" id="SSF51206">
    <property type="entry name" value="cAMP-binding domain-like"/>
    <property type="match status" value="1"/>
</dbReference>
<name>A0AAX4HPT6_9BACT</name>
<dbReference type="GO" id="GO:0034236">
    <property type="term" value="F:protein kinase A catalytic subunit binding"/>
    <property type="evidence" value="ECO:0007669"/>
    <property type="project" value="TreeGrafter"/>
</dbReference>
<dbReference type="GO" id="GO:0030552">
    <property type="term" value="F:cAMP binding"/>
    <property type="evidence" value="ECO:0007669"/>
    <property type="project" value="TreeGrafter"/>
</dbReference>
<dbReference type="InterPro" id="IPR050503">
    <property type="entry name" value="cAMP-dep_PK_reg_su-like"/>
</dbReference>
<dbReference type="GO" id="GO:0005952">
    <property type="term" value="C:cAMP-dependent protein kinase complex"/>
    <property type="evidence" value="ECO:0007669"/>
    <property type="project" value="InterPro"/>
</dbReference>
<feature type="domain" description="Cyclic nucleotide-binding" evidence="1">
    <location>
        <begin position="52"/>
        <end position="159"/>
    </location>
</feature>
<gene>
    <name evidence="2" type="ORF">SOO65_00910</name>
</gene>
<keyword evidence="3" id="KW-1185">Reference proteome</keyword>
<evidence type="ECO:0000313" key="3">
    <source>
        <dbReference type="Proteomes" id="UP001324634"/>
    </source>
</evidence>
<evidence type="ECO:0000313" key="2">
    <source>
        <dbReference type="EMBL" id="WPU65302.1"/>
    </source>
</evidence>
<sequence length="202" mass="23532">MSYEKEVMEKMSRGESTGDRLEIPILKYLWDASPLSFLAKESYHDFFKKVSVLNSFSDNEVRLFTKFLHRREFMTNEVIFKQGDSGYGFYFIFSGSVNIHANFGTQTEDMGDFVIRLEKRQYFGEMGLLEEFNRRSATVVAAENTVLLGIFKPDLERMLELYPVLGAKFLRETALIMANRMGQLTREIVMLKKKVKELEQRG</sequence>
<dbReference type="InterPro" id="IPR018488">
    <property type="entry name" value="cNMP-bd_CS"/>
</dbReference>
<dbReference type="KEGG" id="psti:SOO65_00910"/>
<dbReference type="InterPro" id="IPR000595">
    <property type="entry name" value="cNMP-bd_dom"/>
</dbReference>
<protein>
    <submittedName>
        <fullName evidence="2">Cyclic nucleotide-binding domain-containing protein</fullName>
    </submittedName>
</protein>
<dbReference type="CDD" id="cd00038">
    <property type="entry name" value="CAP_ED"/>
    <property type="match status" value="1"/>
</dbReference>
<dbReference type="PANTHER" id="PTHR11635">
    <property type="entry name" value="CAMP-DEPENDENT PROTEIN KINASE REGULATORY CHAIN"/>
    <property type="match status" value="1"/>
</dbReference>
<dbReference type="AlphaFoldDB" id="A0AAX4HPT6"/>
<dbReference type="GO" id="GO:0004862">
    <property type="term" value="F:cAMP-dependent protein kinase inhibitor activity"/>
    <property type="evidence" value="ECO:0007669"/>
    <property type="project" value="TreeGrafter"/>
</dbReference>
<proteinExistence type="predicted"/>
<dbReference type="RefSeq" id="WP_321395530.1">
    <property type="nucleotide sequence ID" value="NZ_CP139487.1"/>
</dbReference>